<evidence type="ECO:0000256" key="2">
    <source>
        <dbReference type="ARBA" id="ARBA00022801"/>
    </source>
</evidence>
<dbReference type="Pfam" id="PF00149">
    <property type="entry name" value="Metallophos"/>
    <property type="match status" value="1"/>
</dbReference>
<sequence>MEYTASLLGLAAAQLQPKPSVVIGHGDNFYWTGLQSRSDQAYRFHETFESKYADSSLRGIPWINVVGNHDYGGASFVCSEGDVPARCRSTEELLAHLAQKFQLQSEYVSPNENRWRMPARFFVHALQDGGGVSVDVFNMDTNDADTHGRRQICCQCYGYSGGDDDKCEEVDRGHQYCAGGDIGMFDACMNQLKLWAEESRAQLQAAVPASNATWKVVNTHYSPYNHYAPHSAHMWRDLLSPLGIHLFMYGHTHGSKHDYASFRTHFIENGAGGGIQNESPSGIPPYAESYIDNVWAAGLYPYGVFALRFSPNWLQVSFLTFDDRWVMQKDVANSVVGGIAESHCWAAKGI</sequence>
<gene>
    <name evidence="4" type="ORF">P43SY_005128</name>
</gene>
<evidence type="ECO:0000259" key="3">
    <source>
        <dbReference type="Pfam" id="PF00149"/>
    </source>
</evidence>
<feature type="domain" description="Calcineurin-like phosphoesterase" evidence="3">
    <location>
        <begin position="17"/>
        <end position="254"/>
    </location>
</feature>
<evidence type="ECO:0000256" key="1">
    <source>
        <dbReference type="ARBA" id="ARBA00022729"/>
    </source>
</evidence>
<keyword evidence="2" id="KW-0378">Hydrolase</keyword>
<organism evidence="4 5">
    <name type="scientific">Pythium insidiosum</name>
    <name type="common">Pythiosis disease agent</name>
    <dbReference type="NCBI Taxonomy" id="114742"/>
    <lineage>
        <taxon>Eukaryota</taxon>
        <taxon>Sar</taxon>
        <taxon>Stramenopiles</taxon>
        <taxon>Oomycota</taxon>
        <taxon>Peronosporomycetes</taxon>
        <taxon>Pythiales</taxon>
        <taxon>Pythiaceae</taxon>
        <taxon>Pythium</taxon>
    </lineage>
</organism>
<dbReference type="PANTHER" id="PTHR10161">
    <property type="entry name" value="TARTRATE-RESISTANT ACID PHOSPHATASE TYPE 5"/>
    <property type="match status" value="1"/>
</dbReference>
<keyword evidence="5" id="KW-1185">Reference proteome</keyword>
<reference evidence="4" key="1">
    <citation type="submission" date="2021-12" db="EMBL/GenBank/DDBJ databases">
        <title>Prjna785345.</title>
        <authorList>
            <person name="Rujirawat T."/>
            <person name="Krajaejun T."/>
        </authorList>
    </citation>
    <scope>NUCLEOTIDE SEQUENCE</scope>
    <source>
        <strain evidence="4">Pi057C3</strain>
    </source>
</reference>
<evidence type="ECO:0000313" key="5">
    <source>
        <dbReference type="Proteomes" id="UP001209570"/>
    </source>
</evidence>
<comment type="caution">
    <text evidence="4">The sequence shown here is derived from an EMBL/GenBank/DDBJ whole genome shotgun (WGS) entry which is preliminary data.</text>
</comment>
<dbReference type="InterPro" id="IPR051558">
    <property type="entry name" value="Metallophosphoesterase_PAP"/>
</dbReference>
<name>A0AAD5Q469_PYTIN</name>
<accession>A0AAD5Q469</accession>
<dbReference type="Proteomes" id="UP001209570">
    <property type="component" value="Unassembled WGS sequence"/>
</dbReference>
<dbReference type="AlphaFoldDB" id="A0AAD5Q469"/>
<dbReference type="SUPFAM" id="SSF56300">
    <property type="entry name" value="Metallo-dependent phosphatases"/>
    <property type="match status" value="1"/>
</dbReference>
<protein>
    <recommendedName>
        <fullName evidence="3">Calcineurin-like phosphoesterase domain-containing protein</fullName>
    </recommendedName>
</protein>
<dbReference type="EMBL" id="JAKCXM010000329">
    <property type="protein sequence ID" value="KAJ0395698.1"/>
    <property type="molecule type" value="Genomic_DNA"/>
</dbReference>
<dbReference type="InterPro" id="IPR004843">
    <property type="entry name" value="Calcineurin-like_PHP"/>
</dbReference>
<proteinExistence type="predicted"/>
<dbReference type="PANTHER" id="PTHR10161:SF14">
    <property type="entry name" value="TARTRATE-RESISTANT ACID PHOSPHATASE TYPE 5"/>
    <property type="match status" value="1"/>
</dbReference>
<dbReference type="GO" id="GO:0016787">
    <property type="term" value="F:hydrolase activity"/>
    <property type="evidence" value="ECO:0007669"/>
    <property type="project" value="UniProtKB-KW"/>
</dbReference>
<evidence type="ECO:0000313" key="4">
    <source>
        <dbReference type="EMBL" id="KAJ0395698.1"/>
    </source>
</evidence>
<dbReference type="InterPro" id="IPR029052">
    <property type="entry name" value="Metallo-depent_PP-like"/>
</dbReference>
<dbReference type="Gene3D" id="3.60.21.10">
    <property type="match status" value="1"/>
</dbReference>
<keyword evidence="1" id="KW-0732">Signal</keyword>